<proteinExistence type="inferred from homology"/>
<dbReference type="AlphaFoldDB" id="A0A2A5AYQ5"/>
<dbReference type="UniPathway" id="UPA00031">
    <property type="reaction ID" value="UER00006"/>
</dbReference>
<dbReference type="Gene3D" id="3.30.930.10">
    <property type="entry name" value="Bira Bifunctional Protein, Domain 2"/>
    <property type="match status" value="1"/>
</dbReference>
<comment type="function">
    <text evidence="7 8">Required for the first step of histidine biosynthesis. May allow the feedback regulation of ATP phosphoribosyltransferase activity by histidine.</text>
</comment>
<dbReference type="NCBIfam" id="TIGR00443">
    <property type="entry name" value="hisZ_biosyn_reg"/>
    <property type="match status" value="1"/>
</dbReference>
<evidence type="ECO:0000256" key="7">
    <source>
        <dbReference type="ARBA" id="ARBA00025246"/>
    </source>
</evidence>
<evidence type="ECO:0000256" key="8">
    <source>
        <dbReference type="HAMAP-Rule" id="MF_00125"/>
    </source>
</evidence>
<evidence type="ECO:0000256" key="1">
    <source>
        <dbReference type="ARBA" id="ARBA00004496"/>
    </source>
</evidence>
<dbReference type="GO" id="GO:0000105">
    <property type="term" value="P:L-histidine biosynthetic process"/>
    <property type="evidence" value="ECO:0007669"/>
    <property type="project" value="UniProtKB-UniRule"/>
</dbReference>
<dbReference type="SUPFAM" id="SSF55681">
    <property type="entry name" value="Class II aaRS and biotin synthetases"/>
    <property type="match status" value="1"/>
</dbReference>
<comment type="miscellaneous">
    <text evidence="8">This function is generally fulfilled by the C-terminal part of HisG, which is missing in some bacteria such as this one.</text>
</comment>
<evidence type="ECO:0000256" key="6">
    <source>
        <dbReference type="ARBA" id="ARBA00022490"/>
    </source>
</evidence>
<dbReference type="NCBIfam" id="NF009086">
    <property type="entry name" value="PRK12421.1"/>
    <property type="match status" value="1"/>
</dbReference>
<keyword evidence="11" id="KW-0808">Transferase</keyword>
<dbReference type="GO" id="GO:0016757">
    <property type="term" value="F:glycosyltransferase activity"/>
    <property type="evidence" value="ECO:0007669"/>
    <property type="project" value="UniProtKB-KW"/>
</dbReference>
<feature type="binding site" evidence="9">
    <location>
        <position position="130"/>
    </location>
    <ligand>
        <name>L-histidine</name>
        <dbReference type="ChEBI" id="CHEBI:57595"/>
    </ligand>
</feature>
<protein>
    <recommendedName>
        <fullName evidence="5 8">ATP phosphoribosyltransferase regulatory subunit</fullName>
    </recommendedName>
</protein>
<keyword evidence="11" id="KW-0328">Glycosyltransferase</keyword>
<evidence type="ECO:0000256" key="4">
    <source>
        <dbReference type="ARBA" id="ARBA00011496"/>
    </source>
</evidence>
<dbReference type="CDD" id="cd00773">
    <property type="entry name" value="HisRS-like_core"/>
    <property type="match status" value="1"/>
</dbReference>
<dbReference type="Proteomes" id="UP000218327">
    <property type="component" value="Unassembled WGS sequence"/>
</dbReference>
<dbReference type="InterPro" id="IPR004517">
    <property type="entry name" value="HisZ"/>
</dbReference>
<keyword evidence="6 8" id="KW-0963">Cytoplasm</keyword>
<dbReference type="PANTHER" id="PTHR43707:SF1">
    <property type="entry name" value="HISTIDINE--TRNA LIGASE, MITOCHONDRIAL-RELATED"/>
    <property type="match status" value="1"/>
</dbReference>
<dbReference type="InterPro" id="IPR041715">
    <property type="entry name" value="HisRS-like_core"/>
</dbReference>
<dbReference type="GO" id="GO:0005737">
    <property type="term" value="C:cytoplasm"/>
    <property type="evidence" value="ECO:0007669"/>
    <property type="project" value="UniProtKB-SubCell"/>
</dbReference>
<reference evidence="12" key="1">
    <citation type="submission" date="2017-08" db="EMBL/GenBank/DDBJ databases">
        <title>A dynamic microbial community with high functional redundancy inhabits the cold, oxic subseafloor aquifer.</title>
        <authorList>
            <person name="Tully B.J."/>
            <person name="Wheat C.G."/>
            <person name="Glazer B.T."/>
            <person name="Huber J.A."/>
        </authorList>
    </citation>
    <scope>NUCLEOTIDE SEQUENCE [LARGE SCALE GENOMIC DNA]</scope>
</reference>
<dbReference type="NCBIfam" id="NF008935">
    <property type="entry name" value="PRK12292.1-1"/>
    <property type="match status" value="1"/>
</dbReference>
<comment type="subunit">
    <text evidence="4 8">Heteromultimer composed of HisG and HisZ subunits.</text>
</comment>
<evidence type="ECO:0000259" key="10">
    <source>
        <dbReference type="Pfam" id="PF13393"/>
    </source>
</evidence>
<dbReference type="InterPro" id="IPR004516">
    <property type="entry name" value="HisRS/HisZ"/>
</dbReference>
<comment type="subcellular location">
    <subcellularLocation>
        <location evidence="1 8">Cytoplasm</location>
    </subcellularLocation>
</comment>
<keyword evidence="8" id="KW-0028">Amino-acid biosynthesis</keyword>
<dbReference type="PIRSF" id="PIRSF001549">
    <property type="entry name" value="His-tRNA_synth"/>
    <property type="match status" value="1"/>
</dbReference>
<evidence type="ECO:0000256" key="9">
    <source>
        <dbReference type="PIRSR" id="PIRSR001549-1"/>
    </source>
</evidence>
<dbReference type="Pfam" id="PF13393">
    <property type="entry name" value="tRNA-synt_His"/>
    <property type="match status" value="1"/>
</dbReference>
<name>A0A2A5AYQ5_9GAMM</name>
<keyword evidence="8" id="KW-0368">Histidine biosynthesis</keyword>
<evidence type="ECO:0000313" key="11">
    <source>
        <dbReference type="EMBL" id="PCJ24382.1"/>
    </source>
</evidence>
<evidence type="ECO:0000256" key="5">
    <source>
        <dbReference type="ARBA" id="ARBA00020397"/>
    </source>
</evidence>
<gene>
    <name evidence="8" type="primary">hisZ</name>
    <name evidence="11" type="ORF">COA96_09670</name>
</gene>
<organism evidence="11 12">
    <name type="scientific">SAR86 cluster bacterium</name>
    <dbReference type="NCBI Taxonomy" id="2030880"/>
    <lineage>
        <taxon>Bacteria</taxon>
        <taxon>Pseudomonadati</taxon>
        <taxon>Pseudomonadota</taxon>
        <taxon>Gammaproteobacteria</taxon>
        <taxon>SAR86 cluster</taxon>
    </lineage>
</organism>
<feature type="domain" description="Class II Histidinyl-tRNA synthetase (HisRS)-like catalytic core" evidence="10">
    <location>
        <begin position="12"/>
        <end position="323"/>
    </location>
</feature>
<dbReference type="GO" id="GO:0004821">
    <property type="term" value="F:histidine-tRNA ligase activity"/>
    <property type="evidence" value="ECO:0007669"/>
    <property type="project" value="TreeGrafter"/>
</dbReference>
<comment type="caution">
    <text evidence="11">The sequence shown here is derived from an EMBL/GenBank/DDBJ whole genome shotgun (WGS) entry which is preliminary data.</text>
</comment>
<comment type="pathway">
    <text evidence="2 8">Amino-acid biosynthesis; L-histidine biosynthesis; L-histidine from 5-phospho-alpha-D-ribose 1-diphosphate: step 1/9.</text>
</comment>
<dbReference type="GO" id="GO:0006427">
    <property type="term" value="P:histidyl-tRNA aminoacylation"/>
    <property type="evidence" value="ECO:0007669"/>
    <property type="project" value="TreeGrafter"/>
</dbReference>
<feature type="binding site" evidence="9">
    <location>
        <position position="273"/>
    </location>
    <ligand>
        <name>L-histidine</name>
        <dbReference type="ChEBI" id="CHEBI:57595"/>
    </ligand>
</feature>
<accession>A0A2A5AYQ5</accession>
<feature type="binding site" evidence="9">
    <location>
        <begin position="83"/>
        <end position="85"/>
    </location>
    <ligand>
        <name>L-histidine</name>
        <dbReference type="ChEBI" id="CHEBI:57595"/>
    </ligand>
</feature>
<dbReference type="EMBL" id="NVVJ01000027">
    <property type="protein sequence ID" value="PCJ24382.1"/>
    <property type="molecule type" value="Genomic_DNA"/>
</dbReference>
<dbReference type="InterPro" id="IPR045864">
    <property type="entry name" value="aa-tRNA-synth_II/BPL/LPL"/>
</dbReference>
<evidence type="ECO:0000313" key="12">
    <source>
        <dbReference type="Proteomes" id="UP000218327"/>
    </source>
</evidence>
<comment type="similarity">
    <text evidence="3 8">Belongs to the class-II aminoacyl-tRNA synthetase family. HisZ subfamily.</text>
</comment>
<sequence>MTSAKRWLLPDGVEEILPLEASKLELLRRELLDLYESWGYQLVITPLIEFIDSLLVGSSQDLDLHTFKITDQLSGRMMGIRADITPQAARIDAHCLNRNGPVRLCYADNVLHTKPRGLLTSRVPIRVGVELYGHAGVACDVELICLMYQTLRTASIDDIHIVLGHVGIFRTLVQAAAIDSTTESVLFEAVQRKAYDEIDSVLDSAVSDQSLCTMLKKLTRLSGGESALQEAVATFSNAPANVKEALEELLAIVDGVKQRHPDIELCFDLCELRGYEYHTGIVFAAYTSNYGRAVAKGGRYDHIGEVFGRARPASGFDSDLKTIARLSSRTFEQKPVIVAPGLEETELLSAVEKLRAKGEIVITNLADEELSVQDQQDLNCDRKMVKRDGNWVVEDIA</sequence>
<dbReference type="HAMAP" id="MF_00125">
    <property type="entry name" value="HisZ"/>
    <property type="match status" value="1"/>
</dbReference>
<evidence type="ECO:0000256" key="3">
    <source>
        <dbReference type="ARBA" id="ARBA00005539"/>
    </source>
</evidence>
<evidence type="ECO:0000256" key="2">
    <source>
        <dbReference type="ARBA" id="ARBA00004667"/>
    </source>
</evidence>
<dbReference type="PANTHER" id="PTHR43707">
    <property type="entry name" value="HISTIDYL-TRNA SYNTHETASE"/>
    <property type="match status" value="1"/>
</dbReference>